<protein>
    <submittedName>
        <fullName evidence="4">HSD2</fullName>
    </submittedName>
</protein>
<dbReference type="Pfam" id="PF00106">
    <property type="entry name" value="adh_short"/>
    <property type="match status" value="1"/>
</dbReference>
<dbReference type="InterPro" id="IPR002347">
    <property type="entry name" value="SDR_fam"/>
</dbReference>
<dbReference type="AlphaFoldDB" id="A0AAW2Z708"/>
<sequence>MSHPIIGDNLLSLINIRKDKENETREFYKNKVVIITGASMGIGKGLSLTLSQYGTKLALCARSADLLESLAQECKLKGAQDAIAITCDVTDQNDCKKAVEKTLQAFGGIDVLMLNAGISGSQPFQEMTDLSVFDKMMQVNFKGYVNFTFHALPHLKKSQNGRIGVMSSMSGLIGVPYRTAYCSSKYAVNGFFEVLRNELGKDSTLKITVMCPGWVDTDIRSRHVLKDNNDSQYKDKSKFMSVEDCVNGTLYAVAIGKRDERFQMLPRIIPLIKAVSAKTVDGIISKYVSGTPSKL</sequence>
<dbReference type="EMBL" id="JAOPGA020001065">
    <property type="protein sequence ID" value="KAL0484710.1"/>
    <property type="molecule type" value="Genomic_DNA"/>
</dbReference>
<keyword evidence="5" id="KW-1185">Reference proteome</keyword>
<evidence type="ECO:0000256" key="2">
    <source>
        <dbReference type="ARBA" id="ARBA00023002"/>
    </source>
</evidence>
<evidence type="ECO:0000313" key="5">
    <source>
        <dbReference type="Proteomes" id="UP001431209"/>
    </source>
</evidence>
<evidence type="ECO:0000256" key="1">
    <source>
        <dbReference type="ARBA" id="ARBA00006484"/>
    </source>
</evidence>
<dbReference type="PANTHER" id="PTHR44196:SF1">
    <property type="entry name" value="DEHYDROGENASE_REDUCTASE SDR FAMILY MEMBER 7B"/>
    <property type="match status" value="1"/>
</dbReference>
<gene>
    <name evidence="4" type="ORF">AKO1_003532</name>
</gene>
<dbReference type="NCBIfam" id="NF004825">
    <property type="entry name" value="PRK06181.1"/>
    <property type="match status" value="1"/>
</dbReference>
<reference evidence="4 5" key="1">
    <citation type="submission" date="2024-03" db="EMBL/GenBank/DDBJ databases">
        <title>The Acrasis kona genome and developmental transcriptomes reveal deep origins of eukaryotic multicellular pathways.</title>
        <authorList>
            <person name="Sheikh S."/>
            <person name="Fu C.-J."/>
            <person name="Brown M.W."/>
            <person name="Baldauf S.L."/>
        </authorList>
    </citation>
    <scope>NUCLEOTIDE SEQUENCE [LARGE SCALE GENOMIC DNA]</scope>
    <source>
        <strain evidence="4 5">ATCC MYA-3509</strain>
    </source>
</reference>
<evidence type="ECO:0000313" key="4">
    <source>
        <dbReference type="EMBL" id="KAL0484710.1"/>
    </source>
</evidence>
<name>A0AAW2Z708_9EUKA</name>
<dbReference type="InterPro" id="IPR020904">
    <property type="entry name" value="Sc_DH/Rdtase_CS"/>
</dbReference>
<dbReference type="Proteomes" id="UP001431209">
    <property type="component" value="Unassembled WGS sequence"/>
</dbReference>
<evidence type="ECO:0000256" key="3">
    <source>
        <dbReference type="ARBA" id="ARBA00037096"/>
    </source>
</evidence>
<dbReference type="PANTHER" id="PTHR44196">
    <property type="entry name" value="DEHYDROGENASE/REDUCTASE SDR FAMILY MEMBER 7B"/>
    <property type="match status" value="1"/>
</dbReference>
<dbReference type="GO" id="GO:0016020">
    <property type="term" value="C:membrane"/>
    <property type="evidence" value="ECO:0007669"/>
    <property type="project" value="TreeGrafter"/>
</dbReference>
<dbReference type="GO" id="GO:0016491">
    <property type="term" value="F:oxidoreductase activity"/>
    <property type="evidence" value="ECO:0007669"/>
    <property type="project" value="UniProtKB-KW"/>
</dbReference>
<dbReference type="Gene3D" id="3.40.50.720">
    <property type="entry name" value="NAD(P)-binding Rossmann-like Domain"/>
    <property type="match status" value="1"/>
</dbReference>
<proteinExistence type="inferred from homology"/>
<keyword evidence="2" id="KW-0560">Oxidoreductase</keyword>
<dbReference type="PRINTS" id="PR00081">
    <property type="entry name" value="GDHRDH"/>
</dbReference>
<organism evidence="4 5">
    <name type="scientific">Acrasis kona</name>
    <dbReference type="NCBI Taxonomy" id="1008807"/>
    <lineage>
        <taxon>Eukaryota</taxon>
        <taxon>Discoba</taxon>
        <taxon>Heterolobosea</taxon>
        <taxon>Tetramitia</taxon>
        <taxon>Eutetramitia</taxon>
        <taxon>Acrasidae</taxon>
        <taxon>Acrasis</taxon>
    </lineage>
</organism>
<dbReference type="PROSITE" id="PS00061">
    <property type="entry name" value="ADH_SHORT"/>
    <property type="match status" value="1"/>
</dbReference>
<comment type="caution">
    <text evidence="4">The sequence shown here is derived from an EMBL/GenBank/DDBJ whole genome shotgun (WGS) entry which is preliminary data.</text>
</comment>
<comment type="similarity">
    <text evidence="1">Belongs to the short-chain dehydrogenases/reductases (SDR) family.</text>
</comment>
<accession>A0AAW2Z708</accession>
<dbReference type="SUPFAM" id="SSF51735">
    <property type="entry name" value="NAD(P)-binding Rossmann-fold domains"/>
    <property type="match status" value="1"/>
</dbReference>
<dbReference type="InterPro" id="IPR036291">
    <property type="entry name" value="NAD(P)-bd_dom_sf"/>
</dbReference>
<comment type="function">
    <text evidence="3">Putative oxidoreductase.</text>
</comment>